<dbReference type="EMBL" id="KQ981677">
    <property type="protein sequence ID" value="KYN38128.1"/>
    <property type="molecule type" value="Genomic_DNA"/>
</dbReference>
<proteinExistence type="predicted"/>
<protein>
    <submittedName>
        <fullName evidence="2">Uncharacterized protein</fullName>
    </submittedName>
</protein>
<accession>A0A195FCJ3</accession>
<evidence type="ECO:0000313" key="3">
    <source>
        <dbReference type="Proteomes" id="UP000078541"/>
    </source>
</evidence>
<keyword evidence="3" id="KW-1185">Reference proteome</keyword>
<evidence type="ECO:0000256" key="1">
    <source>
        <dbReference type="SAM" id="MobiDB-lite"/>
    </source>
</evidence>
<gene>
    <name evidence="2" type="ORF">ALC56_07528</name>
</gene>
<dbReference type="Proteomes" id="UP000078541">
    <property type="component" value="Unassembled WGS sequence"/>
</dbReference>
<reference evidence="2 3" key="1">
    <citation type="submission" date="2016-03" db="EMBL/GenBank/DDBJ databases">
        <title>Trachymyrmex septentrionalis WGS genome.</title>
        <authorList>
            <person name="Nygaard S."/>
            <person name="Hu H."/>
            <person name="Boomsma J."/>
            <person name="Zhang G."/>
        </authorList>
    </citation>
    <scope>NUCLEOTIDE SEQUENCE [LARGE SCALE GENOMIC DNA]</scope>
    <source>
        <strain evidence="2">Tsep2-gDNA-1</strain>
        <tissue evidence="2">Whole body</tissue>
    </source>
</reference>
<feature type="region of interest" description="Disordered" evidence="1">
    <location>
        <begin position="32"/>
        <end position="66"/>
    </location>
</feature>
<dbReference type="AlphaFoldDB" id="A0A195FCJ3"/>
<feature type="compositionally biased region" description="Basic and acidic residues" evidence="1">
    <location>
        <begin position="38"/>
        <end position="54"/>
    </location>
</feature>
<organism evidence="2 3">
    <name type="scientific">Trachymyrmex septentrionalis</name>
    <dbReference type="NCBI Taxonomy" id="34720"/>
    <lineage>
        <taxon>Eukaryota</taxon>
        <taxon>Metazoa</taxon>
        <taxon>Ecdysozoa</taxon>
        <taxon>Arthropoda</taxon>
        <taxon>Hexapoda</taxon>
        <taxon>Insecta</taxon>
        <taxon>Pterygota</taxon>
        <taxon>Neoptera</taxon>
        <taxon>Endopterygota</taxon>
        <taxon>Hymenoptera</taxon>
        <taxon>Apocrita</taxon>
        <taxon>Aculeata</taxon>
        <taxon>Formicoidea</taxon>
        <taxon>Formicidae</taxon>
        <taxon>Myrmicinae</taxon>
        <taxon>Trachymyrmex</taxon>
    </lineage>
</organism>
<evidence type="ECO:0000313" key="2">
    <source>
        <dbReference type="EMBL" id="KYN38128.1"/>
    </source>
</evidence>
<sequence>MCEHDKIVREIEKNARNICKKIALDRHCKISAPKRERKKEEEQQEREEASETFERSMTASNGGRSGNLCSCSAKQTHESDVLQKRAQTESVCREGRTFTPAAPVRPYLTFGHGT</sequence>
<feature type="compositionally biased region" description="Polar residues" evidence="1">
    <location>
        <begin position="55"/>
        <end position="66"/>
    </location>
</feature>
<name>A0A195FCJ3_9HYME</name>